<reference evidence="4 5" key="1">
    <citation type="submission" date="2017-05" db="EMBL/GenBank/DDBJ databases">
        <title>Vagococcus spp. assemblies.</title>
        <authorList>
            <person name="Gulvik C.A."/>
        </authorList>
    </citation>
    <scope>NUCLEOTIDE SEQUENCE [LARGE SCALE GENOMIC DNA]</scope>
    <source>
        <strain evidence="4 5">SS1714</strain>
    </source>
</reference>
<dbReference type="InterPro" id="IPR009057">
    <property type="entry name" value="Homeodomain-like_sf"/>
</dbReference>
<dbReference type="InterPro" id="IPR001647">
    <property type="entry name" value="HTH_TetR"/>
</dbReference>
<evidence type="ECO:0000256" key="1">
    <source>
        <dbReference type="ARBA" id="ARBA00023125"/>
    </source>
</evidence>
<evidence type="ECO:0000256" key="2">
    <source>
        <dbReference type="PROSITE-ProRule" id="PRU00335"/>
    </source>
</evidence>
<name>A0A430ANQ8_9ENTE</name>
<dbReference type="AlphaFoldDB" id="A0A430ANQ8"/>
<feature type="DNA-binding region" description="H-T-H motif" evidence="2">
    <location>
        <begin position="27"/>
        <end position="46"/>
    </location>
</feature>
<dbReference type="Pfam" id="PF00440">
    <property type="entry name" value="TetR_N"/>
    <property type="match status" value="1"/>
</dbReference>
<comment type="caution">
    <text evidence="4">The sequence shown here is derived from an EMBL/GenBank/DDBJ whole genome shotgun (WGS) entry which is preliminary data.</text>
</comment>
<gene>
    <name evidence="4" type="ORF">CBF28_14730</name>
</gene>
<dbReference type="Gene3D" id="1.10.357.10">
    <property type="entry name" value="Tetracycline Repressor, domain 2"/>
    <property type="match status" value="1"/>
</dbReference>
<sequence>MKVEETKQKIIENSKSVFIKKGLKNVTMTDLVEVSGYSRGGVYRYFKKPEEIFSALMRQETKSLKEDLTQITFEDYLALEEEELLNINNTLSLAGYEFMTSFSDSNELGTFIFETHVEMIEKIKGCSQVEAQKIFITLEGLRVMALAGILTEEIMRNMFKTFTD</sequence>
<keyword evidence="1 2" id="KW-0238">DNA-binding</keyword>
<evidence type="ECO:0000313" key="4">
    <source>
        <dbReference type="EMBL" id="RSU09603.1"/>
    </source>
</evidence>
<dbReference type="OrthoDB" id="9810250at2"/>
<dbReference type="PANTHER" id="PTHR43479">
    <property type="entry name" value="ACREF/ENVCD OPERON REPRESSOR-RELATED"/>
    <property type="match status" value="1"/>
</dbReference>
<dbReference type="GeneID" id="95581594"/>
<keyword evidence="5" id="KW-1185">Reference proteome</keyword>
<dbReference type="Proteomes" id="UP000288028">
    <property type="component" value="Unassembled WGS sequence"/>
</dbReference>
<dbReference type="PROSITE" id="PS50977">
    <property type="entry name" value="HTH_TETR_2"/>
    <property type="match status" value="1"/>
</dbReference>
<protein>
    <recommendedName>
        <fullName evidence="3">HTH tetR-type domain-containing protein</fullName>
    </recommendedName>
</protein>
<proteinExistence type="predicted"/>
<dbReference type="InterPro" id="IPR050624">
    <property type="entry name" value="HTH-type_Tx_Regulator"/>
</dbReference>
<accession>A0A430ANQ8</accession>
<dbReference type="RefSeq" id="WP_126796521.1">
    <property type="nucleotide sequence ID" value="NZ_CP060720.1"/>
</dbReference>
<organism evidence="4 5">
    <name type="scientific">Vagococcus carniphilus</name>
    <dbReference type="NCBI Taxonomy" id="218144"/>
    <lineage>
        <taxon>Bacteria</taxon>
        <taxon>Bacillati</taxon>
        <taxon>Bacillota</taxon>
        <taxon>Bacilli</taxon>
        <taxon>Lactobacillales</taxon>
        <taxon>Enterococcaceae</taxon>
        <taxon>Vagococcus</taxon>
    </lineage>
</organism>
<evidence type="ECO:0000313" key="5">
    <source>
        <dbReference type="Proteomes" id="UP000288028"/>
    </source>
</evidence>
<dbReference type="GO" id="GO:0003677">
    <property type="term" value="F:DNA binding"/>
    <property type="evidence" value="ECO:0007669"/>
    <property type="project" value="UniProtKB-UniRule"/>
</dbReference>
<dbReference type="EMBL" id="NGKB01000023">
    <property type="protein sequence ID" value="RSU09603.1"/>
    <property type="molecule type" value="Genomic_DNA"/>
</dbReference>
<feature type="domain" description="HTH tetR-type" evidence="3">
    <location>
        <begin position="4"/>
        <end position="64"/>
    </location>
</feature>
<evidence type="ECO:0000259" key="3">
    <source>
        <dbReference type="PROSITE" id="PS50977"/>
    </source>
</evidence>
<dbReference type="PANTHER" id="PTHR43479:SF11">
    <property type="entry name" value="ACREF_ENVCD OPERON REPRESSOR-RELATED"/>
    <property type="match status" value="1"/>
</dbReference>
<dbReference type="SUPFAM" id="SSF46689">
    <property type="entry name" value="Homeodomain-like"/>
    <property type="match status" value="1"/>
</dbReference>